<protein>
    <recommendedName>
        <fullName evidence="4">Integrase catalytic domain-containing protein</fullName>
    </recommendedName>
</protein>
<keyword evidence="1" id="KW-0479">Metal-binding</keyword>
<dbReference type="PANTHER" id="PTHR42648">
    <property type="entry name" value="TRANSPOSASE, PUTATIVE-RELATED"/>
    <property type="match status" value="1"/>
</dbReference>
<dbReference type="SUPFAM" id="SSF53098">
    <property type="entry name" value="Ribonuclease H-like"/>
    <property type="match status" value="1"/>
</dbReference>
<dbReference type="GO" id="GO:0046872">
    <property type="term" value="F:metal ion binding"/>
    <property type="evidence" value="ECO:0007669"/>
    <property type="project" value="UniProtKB-KW"/>
</dbReference>
<dbReference type="InterPro" id="IPR025724">
    <property type="entry name" value="GAG-pre-integrase_dom"/>
</dbReference>
<dbReference type="GO" id="GO:0016787">
    <property type="term" value="F:hydrolase activity"/>
    <property type="evidence" value="ECO:0007669"/>
    <property type="project" value="UniProtKB-KW"/>
</dbReference>
<dbReference type="InterPro" id="IPR036397">
    <property type="entry name" value="RNaseH_sf"/>
</dbReference>
<feature type="domain" description="Integrase catalytic" evidence="4">
    <location>
        <begin position="420"/>
        <end position="516"/>
    </location>
</feature>
<dbReference type="GO" id="GO:0015074">
    <property type="term" value="P:DNA integration"/>
    <property type="evidence" value="ECO:0007669"/>
    <property type="project" value="InterPro"/>
</dbReference>
<feature type="compositionally biased region" description="Basic residues" evidence="3">
    <location>
        <begin position="126"/>
        <end position="138"/>
    </location>
</feature>
<reference evidence="5" key="1">
    <citation type="journal article" date="2019" name="Sci. Rep.">
        <title>Draft genome of Tanacetum cinerariifolium, the natural source of mosquito coil.</title>
        <authorList>
            <person name="Yamashiro T."/>
            <person name="Shiraishi A."/>
            <person name="Satake H."/>
            <person name="Nakayama K."/>
        </authorList>
    </citation>
    <scope>NUCLEOTIDE SEQUENCE</scope>
</reference>
<dbReference type="PROSITE" id="PS50994">
    <property type="entry name" value="INTEGRASE"/>
    <property type="match status" value="1"/>
</dbReference>
<sequence>MDEMVDWAEMEVEQQGADAQALADWDVLFDRHNKVACLMLGTMSLKLYQQFEHNSPLEMVTELQKMCGKFHSSFVQNYNMQSMKKTISEVHSLFIEFKKSIKRNTQPIVGASSTPQVMAIQGGRVQKYKPQGKAKGKGKGPQNSYHTKPKKPQPYKKERPAKDGQCHHCKEEGHCKRNYSVYLAELMKNCGTHICNTKQGLRGAKKLKRGSLYLYVGNGVRAEVEAIESFDLGLTNGLITVLDNFHYAPSITRGVILISRLVDKGFTQCFMNFGLSVSTNNMLYFNAITVNGIYEIDMHDFTLPIVNSMYSISNKRTKSNLDSTYLWHCRLAHINKKHIEKLQHDGLLKSTDNEPFDQCVSCISGKMTRKPFLHKPEKVKDVLRLIHTDVCGPLRHVSKKDTSYFIAFTDDYSRYGYVYLLKNNMKSLKHISQEFKDYLKACGIVQQLTPPYTPQHNGVFERRNCTLLNMVRSMMSLATLPLSFWDYALESAARILNMVPTKKVEKTPYKLWHGKVPNLSYLKVWGCEAHVKRHTPDKLQQRSVKCIFVGYPKETMDYYFYYPPENKIVVERYADFLEKDFILQKESGRIIELEDEDILHSENTSEHPIEEESLALIVSQEEDVIPIRRSVRTHKAPDRLCLNVEIDPYRLCFNVEVKEHSLGDLNEPDNYKVALSDYEFKKWHVAMNAKMQSTYDNKVWKLVVLPQNAKVVKSKWIYKKKTNIDGKVIFSHVADIRAIRILIAIATYYDYEIWRMDVKTTFLNGFLEEKIYMEQHEGFIDHNHPRKVSASEAAKEVVWIRKFIDELAVVPSNDYLIKMNCEDSAAISMAKESGIQKGARHFKRKYHYVRECIENSEIDIVKVHTDDNLADPFTKALAGPKFTRHARSMGL</sequence>
<feature type="compositionally biased region" description="Basic and acidic residues" evidence="3">
    <location>
        <begin position="155"/>
        <end position="164"/>
    </location>
</feature>
<organism evidence="5">
    <name type="scientific">Tanacetum cinerariifolium</name>
    <name type="common">Dalmatian daisy</name>
    <name type="synonym">Chrysanthemum cinerariifolium</name>
    <dbReference type="NCBI Taxonomy" id="118510"/>
    <lineage>
        <taxon>Eukaryota</taxon>
        <taxon>Viridiplantae</taxon>
        <taxon>Streptophyta</taxon>
        <taxon>Embryophyta</taxon>
        <taxon>Tracheophyta</taxon>
        <taxon>Spermatophyta</taxon>
        <taxon>Magnoliopsida</taxon>
        <taxon>eudicotyledons</taxon>
        <taxon>Gunneridae</taxon>
        <taxon>Pentapetalae</taxon>
        <taxon>asterids</taxon>
        <taxon>campanulids</taxon>
        <taxon>Asterales</taxon>
        <taxon>Asteraceae</taxon>
        <taxon>Asteroideae</taxon>
        <taxon>Anthemideae</taxon>
        <taxon>Anthemidinae</taxon>
        <taxon>Tanacetum</taxon>
    </lineage>
</organism>
<dbReference type="CDD" id="cd09272">
    <property type="entry name" value="RNase_HI_RT_Ty1"/>
    <property type="match status" value="1"/>
</dbReference>
<dbReference type="Gene3D" id="3.30.420.10">
    <property type="entry name" value="Ribonuclease H-like superfamily/Ribonuclease H"/>
    <property type="match status" value="1"/>
</dbReference>
<dbReference type="InterPro" id="IPR057670">
    <property type="entry name" value="SH3_retrovirus"/>
</dbReference>
<evidence type="ECO:0000256" key="1">
    <source>
        <dbReference type="ARBA" id="ARBA00022723"/>
    </source>
</evidence>
<dbReference type="Pfam" id="PF07727">
    <property type="entry name" value="RVT_2"/>
    <property type="match status" value="1"/>
</dbReference>
<dbReference type="Pfam" id="PF13976">
    <property type="entry name" value="gag_pre-integrs"/>
    <property type="match status" value="1"/>
</dbReference>
<dbReference type="EMBL" id="BKCJ010001246">
    <property type="protein sequence ID" value="GEU40009.1"/>
    <property type="molecule type" value="Genomic_DNA"/>
</dbReference>
<dbReference type="InterPro" id="IPR001584">
    <property type="entry name" value="Integrase_cat-core"/>
</dbReference>
<evidence type="ECO:0000256" key="2">
    <source>
        <dbReference type="ARBA" id="ARBA00022801"/>
    </source>
</evidence>
<evidence type="ECO:0000256" key="3">
    <source>
        <dbReference type="SAM" id="MobiDB-lite"/>
    </source>
</evidence>
<keyword evidence="2" id="KW-0378">Hydrolase</keyword>
<name>A0A6L2JTF6_TANCI</name>
<dbReference type="InterPro" id="IPR039537">
    <property type="entry name" value="Retrotran_Ty1/copia-like"/>
</dbReference>
<dbReference type="PANTHER" id="PTHR42648:SF27">
    <property type="entry name" value="RNA-DIRECTED DNA POLYMERASE"/>
    <property type="match status" value="1"/>
</dbReference>
<comment type="caution">
    <text evidence="5">The sequence shown here is derived from an EMBL/GenBank/DDBJ whole genome shotgun (WGS) entry which is preliminary data.</text>
</comment>
<dbReference type="InterPro" id="IPR012337">
    <property type="entry name" value="RNaseH-like_sf"/>
</dbReference>
<evidence type="ECO:0000259" key="4">
    <source>
        <dbReference type="PROSITE" id="PS50994"/>
    </source>
</evidence>
<evidence type="ECO:0000313" key="5">
    <source>
        <dbReference type="EMBL" id="GEU40009.1"/>
    </source>
</evidence>
<accession>A0A6L2JTF6</accession>
<feature type="region of interest" description="Disordered" evidence="3">
    <location>
        <begin position="125"/>
        <end position="164"/>
    </location>
</feature>
<dbReference type="GO" id="GO:0003676">
    <property type="term" value="F:nucleic acid binding"/>
    <property type="evidence" value="ECO:0007669"/>
    <property type="project" value="InterPro"/>
</dbReference>
<proteinExistence type="predicted"/>
<dbReference type="AlphaFoldDB" id="A0A6L2JTF6"/>
<gene>
    <name evidence="5" type="ORF">Tci_011987</name>
</gene>
<dbReference type="InterPro" id="IPR013103">
    <property type="entry name" value="RVT_2"/>
</dbReference>
<dbReference type="Pfam" id="PF25597">
    <property type="entry name" value="SH3_retrovirus"/>
    <property type="match status" value="1"/>
</dbReference>